<dbReference type="Pfam" id="PF09391">
    <property type="entry name" value="DUF2000"/>
    <property type="match status" value="1"/>
</dbReference>
<name>A0ABW4EP14_9PSEU</name>
<keyword evidence="2" id="KW-1185">Reference proteome</keyword>
<gene>
    <name evidence="1" type="ORF">ACFSJD_00255</name>
</gene>
<comment type="caution">
    <text evidence="1">The sequence shown here is derived from an EMBL/GenBank/DDBJ whole genome shotgun (WGS) entry which is preliminary data.</text>
</comment>
<dbReference type="InterPro" id="IPR023476">
    <property type="entry name" value="Pep_tRNA_hydro_II_dom_sf"/>
</dbReference>
<sequence>MGAEPVPARHRLGYAPDEVVTSEPTRSTRLKWVIVVDETLSAGRAANAVACVAATTGATVEGLIAHGGPDASGDEHPGLPWAGCTILAATPDALATTRAAAACAEGVLVVDMPEAAQSHRVYDDYLSELAETEPEKLACSAVSIIGPRNRVGKLVKRLALLA</sequence>
<organism evidence="1 2">
    <name type="scientific">Pseudonocardia yunnanensis</name>
    <dbReference type="NCBI Taxonomy" id="58107"/>
    <lineage>
        <taxon>Bacteria</taxon>
        <taxon>Bacillati</taxon>
        <taxon>Actinomycetota</taxon>
        <taxon>Actinomycetes</taxon>
        <taxon>Pseudonocardiales</taxon>
        <taxon>Pseudonocardiaceae</taxon>
        <taxon>Pseudonocardia</taxon>
    </lineage>
</organism>
<dbReference type="Gene3D" id="3.40.1490.10">
    <property type="entry name" value="Bit1"/>
    <property type="match status" value="1"/>
</dbReference>
<dbReference type="Proteomes" id="UP001597114">
    <property type="component" value="Unassembled WGS sequence"/>
</dbReference>
<protein>
    <submittedName>
        <fullName evidence="1">DUF2000 domain-containing protein</fullName>
    </submittedName>
</protein>
<proteinExistence type="predicted"/>
<dbReference type="InterPro" id="IPR018988">
    <property type="entry name" value="DUF2000"/>
</dbReference>
<dbReference type="SUPFAM" id="SSF102462">
    <property type="entry name" value="Peptidyl-tRNA hydrolase II"/>
    <property type="match status" value="1"/>
</dbReference>
<evidence type="ECO:0000313" key="2">
    <source>
        <dbReference type="Proteomes" id="UP001597114"/>
    </source>
</evidence>
<dbReference type="RefSeq" id="WP_344724642.1">
    <property type="nucleotide sequence ID" value="NZ_BAAAUS010000027.1"/>
</dbReference>
<reference evidence="2" key="1">
    <citation type="journal article" date="2019" name="Int. J. Syst. Evol. Microbiol.">
        <title>The Global Catalogue of Microorganisms (GCM) 10K type strain sequencing project: providing services to taxonomists for standard genome sequencing and annotation.</title>
        <authorList>
            <consortium name="The Broad Institute Genomics Platform"/>
            <consortium name="The Broad Institute Genome Sequencing Center for Infectious Disease"/>
            <person name="Wu L."/>
            <person name="Ma J."/>
        </authorList>
    </citation>
    <scope>NUCLEOTIDE SEQUENCE [LARGE SCALE GENOMIC DNA]</scope>
    <source>
        <strain evidence="2">CCM 7043</strain>
    </source>
</reference>
<accession>A0ABW4EP14</accession>
<evidence type="ECO:0000313" key="1">
    <source>
        <dbReference type="EMBL" id="MFD1515895.1"/>
    </source>
</evidence>
<dbReference type="EMBL" id="JBHUCO010000001">
    <property type="protein sequence ID" value="MFD1515895.1"/>
    <property type="molecule type" value="Genomic_DNA"/>
</dbReference>